<dbReference type="Proteomes" id="UP000183255">
    <property type="component" value="Unassembled WGS sequence"/>
</dbReference>
<evidence type="ECO:0000256" key="1">
    <source>
        <dbReference type="SAM" id="SignalP"/>
    </source>
</evidence>
<sequence length="164" mass="18404">MKKRNIVVGLLMGVTMMALLSGCASVPKAEDPSIYLDPAQENAEDKEEVVAYAEEVKPLIESFYEEGKGLKNLSAKGNALFVEVDLSEVPGEYDKVEDQMIYESTRITHGLLNYRPYEFIKDLYKISVTFTGGKTLDFYGKQMVENEGELSFKAETIVAEVKRK</sequence>
<protein>
    <recommendedName>
        <fullName evidence="4">Lipoprotein</fullName>
    </recommendedName>
</protein>
<gene>
    <name evidence="2" type="ORF">SAMN05421804_101550</name>
</gene>
<dbReference type="PROSITE" id="PS51257">
    <property type="entry name" value="PROKAR_LIPOPROTEIN"/>
    <property type="match status" value="1"/>
</dbReference>
<evidence type="ECO:0000313" key="3">
    <source>
        <dbReference type="Proteomes" id="UP000183255"/>
    </source>
</evidence>
<dbReference type="RefSeq" id="WP_031573771.1">
    <property type="nucleotide sequence ID" value="NZ_FNDZ01000001.1"/>
</dbReference>
<accession>A0A1G8HDF4</accession>
<feature type="signal peptide" evidence="1">
    <location>
        <begin position="1"/>
        <end position="20"/>
    </location>
</feature>
<organism evidence="2 3">
    <name type="scientific">Proteiniclasticum ruminis</name>
    <dbReference type="NCBI Taxonomy" id="398199"/>
    <lineage>
        <taxon>Bacteria</taxon>
        <taxon>Bacillati</taxon>
        <taxon>Bacillota</taxon>
        <taxon>Clostridia</taxon>
        <taxon>Eubacteriales</taxon>
        <taxon>Clostridiaceae</taxon>
        <taxon>Proteiniclasticum</taxon>
    </lineage>
</organism>
<evidence type="ECO:0000313" key="2">
    <source>
        <dbReference type="EMBL" id="SDI04708.1"/>
    </source>
</evidence>
<feature type="chain" id="PRO_5039694890" description="Lipoprotein" evidence="1">
    <location>
        <begin position="21"/>
        <end position="164"/>
    </location>
</feature>
<dbReference type="EMBL" id="FNDZ01000001">
    <property type="protein sequence ID" value="SDI04708.1"/>
    <property type="molecule type" value="Genomic_DNA"/>
</dbReference>
<name>A0A1G8HDF4_9CLOT</name>
<evidence type="ECO:0008006" key="4">
    <source>
        <dbReference type="Google" id="ProtNLM"/>
    </source>
</evidence>
<proteinExistence type="predicted"/>
<keyword evidence="1" id="KW-0732">Signal</keyword>
<dbReference type="AlphaFoldDB" id="A0A1G8HDF4"/>
<reference evidence="2 3" key="1">
    <citation type="submission" date="2016-10" db="EMBL/GenBank/DDBJ databases">
        <authorList>
            <person name="de Groot N.N."/>
        </authorList>
    </citation>
    <scope>NUCLEOTIDE SEQUENCE [LARGE SCALE GENOMIC DNA]</scope>
    <source>
        <strain evidence="2 3">CGMCC 1.5058</strain>
    </source>
</reference>